<name>A0A397SEJ2_9GLOM</name>
<dbReference type="Proteomes" id="UP000265703">
    <property type="component" value="Unassembled WGS sequence"/>
</dbReference>
<reference evidence="1 2" key="1">
    <citation type="submission" date="2018-06" db="EMBL/GenBank/DDBJ databases">
        <title>Comparative genomics reveals the genomic features of Rhizophagus irregularis, R. cerebriforme, R. diaphanum and Gigaspora rosea, and their symbiotic lifestyle signature.</title>
        <authorList>
            <person name="Morin E."/>
            <person name="San Clemente H."/>
            <person name="Chen E.C.H."/>
            <person name="De La Providencia I."/>
            <person name="Hainaut M."/>
            <person name="Kuo A."/>
            <person name="Kohler A."/>
            <person name="Murat C."/>
            <person name="Tang N."/>
            <person name="Roy S."/>
            <person name="Loubradou J."/>
            <person name="Henrissat B."/>
            <person name="Grigoriev I.V."/>
            <person name="Corradi N."/>
            <person name="Roux C."/>
            <person name="Martin F.M."/>
        </authorList>
    </citation>
    <scope>NUCLEOTIDE SEQUENCE [LARGE SCALE GENOMIC DNA]</scope>
    <source>
        <strain evidence="1 2">DAOM 227022</strain>
    </source>
</reference>
<dbReference type="EMBL" id="QKYT01000476">
    <property type="protein sequence ID" value="RIA84660.1"/>
    <property type="molecule type" value="Genomic_DNA"/>
</dbReference>
<organism evidence="1 2">
    <name type="scientific">Glomus cerebriforme</name>
    <dbReference type="NCBI Taxonomy" id="658196"/>
    <lineage>
        <taxon>Eukaryota</taxon>
        <taxon>Fungi</taxon>
        <taxon>Fungi incertae sedis</taxon>
        <taxon>Mucoromycota</taxon>
        <taxon>Glomeromycotina</taxon>
        <taxon>Glomeromycetes</taxon>
        <taxon>Glomerales</taxon>
        <taxon>Glomeraceae</taxon>
        <taxon>Glomus</taxon>
    </lineage>
</organism>
<keyword evidence="2" id="KW-1185">Reference proteome</keyword>
<protein>
    <submittedName>
        <fullName evidence="1">Uncharacterized protein</fullName>
    </submittedName>
</protein>
<comment type="caution">
    <text evidence="1">The sequence shown here is derived from an EMBL/GenBank/DDBJ whole genome shotgun (WGS) entry which is preliminary data.</text>
</comment>
<evidence type="ECO:0000313" key="2">
    <source>
        <dbReference type="Proteomes" id="UP000265703"/>
    </source>
</evidence>
<gene>
    <name evidence="1" type="ORF">C1645_831915</name>
</gene>
<accession>A0A397SEJ2</accession>
<proteinExistence type="predicted"/>
<dbReference type="AlphaFoldDB" id="A0A397SEJ2"/>
<sequence length="393" mass="45638">MDLDSRTYSKLRSVRGTDVKFREYQKILEALQALYDRYDHETPEMWCSRIRDPFRKILKENLGVLSGNGYIIMCRKLIERTNSLSSGDSYRDNHFKGCINGDIISNEHARIKDIFQSIDEKEFTIWKYKQFILREEAEMKRLQLELFSQSTSHSEKDKLASVSYDGGSGLADYETYLLAKATVAKNTMPSAPNFEPACISPARQEVVLPTPYQSLDPKGTTSKIFISSQYAKQNNLLASTKGTVLRLRDGTKRAYRSYKKRPESLAKRIWEVVRNDGTPNEKKFLDINNESSVQPGYICYGYEGRCYLQGYTLVRGVNWIDVLKWSRNPEYYRINKKYNFEYFIKISDCKKYSGKLTGVQHICDSQLLKKYDILGKKLTINFSDLDDNCEFVR</sequence>
<evidence type="ECO:0000313" key="1">
    <source>
        <dbReference type="EMBL" id="RIA84660.1"/>
    </source>
</evidence>
<dbReference type="OrthoDB" id="2423012at2759"/>